<evidence type="ECO:0000256" key="6">
    <source>
        <dbReference type="PROSITE-ProRule" id="PRU00221"/>
    </source>
</evidence>
<feature type="region of interest" description="Disordered" evidence="9">
    <location>
        <begin position="410"/>
        <end position="433"/>
    </location>
</feature>
<dbReference type="SMART" id="SM01167">
    <property type="entry name" value="DUF1900"/>
    <property type="match status" value="1"/>
</dbReference>
<reference evidence="11" key="1">
    <citation type="submission" date="2016-01" db="EMBL/GenBank/DDBJ databases">
        <title>Reference transcriptome for the parasite Schistocephalus solidus: insights into the molecular evolution of parasitism.</title>
        <authorList>
            <person name="Hebert F.O."/>
            <person name="Grambauer S."/>
            <person name="Barber I."/>
            <person name="Landry C.R."/>
            <person name="Aubin-Horth N."/>
        </authorList>
    </citation>
    <scope>NUCLEOTIDE SEQUENCE</scope>
</reference>
<keyword evidence="2 6" id="KW-0853">WD repeat</keyword>
<dbReference type="InterPro" id="IPR015943">
    <property type="entry name" value="WD40/YVTN_repeat-like_dom_sf"/>
</dbReference>
<protein>
    <recommendedName>
        <fullName evidence="7">Coronin</fullName>
    </recommendedName>
</protein>
<dbReference type="InterPro" id="IPR019775">
    <property type="entry name" value="WD40_repeat_CS"/>
</dbReference>
<feature type="domain" description="DUF1899" evidence="10">
    <location>
        <begin position="3"/>
        <end position="66"/>
    </location>
</feature>
<proteinExistence type="inferred from homology"/>
<dbReference type="Gene3D" id="2.130.10.10">
    <property type="entry name" value="YVTN repeat-like/Quinoprotein amine dehydrogenase"/>
    <property type="match status" value="1"/>
</dbReference>
<dbReference type="Pfam" id="PF00400">
    <property type="entry name" value="WD40"/>
    <property type="match status" value="3"/>
</dbReference>
<dbReference type="SMART" id="SM00320">
    <property type="entry name" value="WD40"/>
    <property type="match status" value="3"/>
</dbReference>
<feature type="coiled-coil region" evidence="8">
    <location>
        <begin position="438"/>
        <end position="465"/>
    </location>
</feature>
<keyword evidence="4 8" id="KW-0175">Coiled coil</keyword>
<dbReference type="PANTHER" id="PTHR10856">
    <property type="entry name" value="CORONIN"/>
    <property type="match status" value="1"/>
</dbReference>
<comment type="similarity">
    <text evidence="1 7">Belongs to the WD repeat coronin family.</text>
</comment>
<evidence type="ECO:0000313" key="11">
    <source>
        <dbReference type="EMBL" id="JAP57905.1"/>
    </source>
</evidence>
<dbReference type="Pfam" id="PF08953">
    <property type="entry name" value="DUF1899"/>
    <property type="match status" value="1"/>
</dbReference>
<evidence type="ECO:0000256" key="4">
    <source>
        <dbReference type="ARBA" id="ARBA00023054"/>
    </source>
</evidence>
<keyword evidence="5" id="KW-0009">Actin-binding</keyword>
<dbReference type="GO" id="GO:0051015">
    <property type="term" value="F:actin filament binding"/>
    <property type="evidence" value="ECO:0007669"/>
    <property type="project" value="TreeGrafter"/>
</dbReference>
<dbReference type="InterPro" id="IPR036322">
    <property type="entry name" value="WD40_repeat_dom_sf"/>
</dbReference>
<dbReference type="FunFam" id="2.130.10.10:FF:000502">
    <property type="entry name" value="Coronin"/>
    <property type="match status" value="1"/>
</dbReference>
<feature type="compositionally biased region" description="Low complexity" evidence="9">
    <location>
        <begin position="418"/>
        <end position="430"/>
    </location>
</feature>
<dbReference type="SUPFAM" id="SSF50978">
    <property type="entry name" value="WD40 repeat-like"/>
    <property type="match status" value="1"/>
</dbReference>
<dbReference type="InterPro" id="IPR015505">
    <property type="entry name" value="Coronin"/>
</dbReference>
<evidence type="ECO:0000256" key="8">
    <source>
        <dbReference type="SAM" id="Coils"/>
    </source>
</evidence>
<evidence type="ECO:0000256" key="9">
    <source>
        <dbReference type="SAM" id="MobiDB-lite"/>
    </source>
</evidence>
<name>A0A0X3Q1A4_SCHSO</name>
<evidence type="ECO:0000256" key="3">
    <source>
        <dbReference type="ARBA" id="ARBA00022737"/>
    </source>
</evidence>
<evidence type="ECO:0000256" key="1">
    <source>
        <dbReference type="ARBA" id="ARBA00009482"/>
    </source>
</evidence>
<keyword evidence="3 7" id="KW-0677">Repeat</keyword>
<evidence type="ECO:0000256" key="5">
    <source>
        <dbReference type="ARBA" id="ARBA00023203"/>
    </source>
</evidence>
<dbReference type="PROSITE" id="PS50082">
    <property type="entry name" value="WD_REPEATS_2"/>
    <property type="match status" value="2"/>
</dbReference>
<dbReference type="InterPro" id="IPR015048">
    <property type="entry name" value="DUF1899"/>
</dbReference>
<dbReference type="AlphaFoldDB" id="A0A0X3Q1A4"/>
<dbReference type="GO" id="GO:0007015">
    <property type="term" value="P:actin filament organization"/>
    <property type="evidence" value="ECO:0007669"/>
    <property type="project" value="TreeGrafter"/>
</dbReference>
<accession>A0A0X3Q1A4</accession>
<dbReference type="InterPro" id="IPR001680">
    <property type="entry name" value="WD40_rpt"/>
</dbReference>
<organism evidence="11">
    <name type="scientific">Schistocephalus solidus</name>
    <name type="common">Tapeworm</name>
    <dbReference type="NCBI Taxonomy" id="70667"/>
    <lineage>
        <taxon>Eukaryota</taxon>
        <taxon>Metazoa</taxon>
        <taxon>Spiralia</taxon>
        <taxon>Lophotrochozoa</taxon>
        <taxon>Platyhelminthes</taxon>
        <taxon>Cestoda</taxon>
        <taxon>Eucestoda</taxon>
        <taxon>Diphyllobothriidea</taxon>
        <taxon>Diphyllobothriidae</taxon>
        <taxon>Schistocephalus</taxon>
    </lineage>
</organism>
<evidence type="ECO:0000259" key="10">
    <source>
        <dbReference type="SMART" id="SM01166"/>
    </source>
</evidence>
<dbReference type="PROSITE" id="PS50294">
    <property type="entry name" value="WD_REPEATS_REGION"/>
    <property type="match status" value="2"/>
</dbReference>
<gene>
    <name evidence="11" type="primary">CORO6</name>
    <name evidence="11" type="ORF">TR136000</name>
</gene>
<dbReference type="Pfam" id="PF16300">
    <property type="entry name" value="WD40_4"/>
    <property type="match status" value="1"/>
</dbReference>
<dbReference type="SMART" id="SM01166">
    <property type="entry name" value="DUF1899"/>
    <property type="match status" value="1"/>
</dbReference>
<evidence type="ECO:0000256" key="7">
    <source>
        <dbReference type="RuleBase" id="RU280818"/>
    </source>
</evidence>
<dbReference type="EMBL" id="GEEE01005320">
    <property type="protein sequence ID" value="JAP57905.1"/>
    <property type="molecule type" value="Transcribed_RNA"/>
</dbReference>
<evidence type="ECO:0000256" key="2">
    <source>
        <dbReference type="ARBA" id="ARBA00022574"/>
    </source>
</evidence>
<dbReference type="PROSITE" id="PS00678">
    <property type="entry name" value="WD_REPEATS_1"/>
    <property type="match status" value="1"/>
</dbReference>
<sequence length="473" mass="52825">MAGFRQSKFKHVFGKALKRDECYECIPITKGTHDSWLCSVNVRYLAMITESAGGGAFTVIPIEKTGRLSPDLPLVAGHTAAVLDIKWCPFDDCIIASASEDCTIKIWQIPDGGIPKEPLREPLTTLFGHQRRVNLIIWHPTAEHVLVSAGADNMIFVWDIKKPMPIQSIELPNIATSLCFNTNGSKLAVCCKDGLTRIIDPRKGTTLESGTCHEGKKPQQCVFLSDNRVFTTGFSRMSERQLALWDANDLSKCLWRQEVDTSNGVLFPFYDPDCQMIYICGKGDSTVRYFEYVPEEGQVYFLSRYDSSDPQRGFAFMPKLGLDTHVNEIARLYKLHNKNWCEVISFIVPRKAALFQDDLYPDTAAPIPALSAEEWIAGKDADPKMVAITADKTAATPASRPLPTFQTNLASTSQKDNTSSQPQTFSTSSSGDNNSAAITNLIERIEKMERKMLKFQERLEKLEQLAVSDDESE</sequence>
<feature type="repeat" description="WD" evidence="6">
    <location>
        <begin position="75"/>
        <end position="109"/>
    </location>
</feature>
<feature type="repeat" description="WD" evidence="6">
    <location>
        <begin position="126"/>
        <end position="168"/>
    </location>
</feature>
<dbReference type="PANTHER" id="PTHR10856:SF0">
    <property type="entry name" value="CORONIN"/>
    <property type="match status" value="1"/>
</dbReference>